<dbReference type="AlphaFoldDB" id="A0AAW0E1R2"/>
<name>A0AAW0E1R2_9AGAR</name>
<evidence type="ECO:0000313" key="2">
    <source>
        <dbReference type="EMBL" id="KAK7057421.1"/>
    </source>
</evidence>
<organism evidence="2 3">
    <name type="scientific">Favolaschia claudopus</name>
    <dbReference type="NCBI Taxonomy" id="2862362"/>
    <lineage>
        <taxon>Eukaryota</taxon>
        <taxon>Fungi</taxon>
        <taxon>Dikarya</taxon>
        <taxon>Basidiomycota</taxon>
        <taxon>Agaricomycotina</taxon>
        <taxon>Agaricomycetes</taxon>
        <taxon>Agaricomycetidae</taxon>
        <taxon>Agaricales</taxon>
        <taxon>Marasmiineae</taxon>
        <taxon>Mycenaceae</taxon>
        <taxon>Favolaschia</taxon>
    </lineage>
</organism>
<sequence>MKDELVQFLSLKYGGIKSQYPGEGRRKWVLRALQDFWTSPPEPESSGTHGAVVVTDNFLDEEDDPFDELVDGPQLGLLVRTDFSDGQSWKSFCERLKSEEQDMVQAMQPPEPAPSTSTEDADVKMAGNDDGDDSDDESTDGLAAPIIIKIVEPVSEQEKTIFENISNLRALRLLNDVDIRLAPTPPSGTKRFSPPNRLVDQKGWQEIYTGPTLWIYDAQSNKDQCARLVSQQGDIYGTATGDSWRARVTHICELQFNMTHLQMKIDFGGMDRYDYPERKRNLEEADSGV</sequence>
<feature type="compositionally biased region" description="Acidic residues" evidence="1">
    <location>
        <begin position="129"/>
        <end position="139"/>
    </location>
</feature>
<keyword evidence="3" id="KW-1185">Reference proteome</keyword>
<comment type="caution">
    <text evidence="2">The sequence shown here is derived from an EMBL/GenBank/DDBJ whole genome shotgun (WGS) entry which is preliminary data.</text>
</comment>
<accession>A0AAW0E1R2</accession>
<gene>
    <name evidence="2" type="ORF">R3P38DRAFT_2840860</name>
</gene>
<proteinExistence type="predicted"/>
<evidence type="ECO:0000313" key="3">
    <source>
        <dbReference type="Proteomes" id="UP001362999"/>
    </source>
</evidence>
<dbReference type="Proteomes" id="UP001362999">
    <property type="component" value="Unassembled WGS sequence"/>
</dbReference>
<evidence type="ECO:0000256" key="1">
    <source>
        <dbReference type="SAM" id="MobiDB-lite"/>
    </source>
</evidence>
<protein>
    <submittedName>
        <fullName evidence="2">Uncharacterized protein</fullName>
    </submittedName>
</protein>
<dbReference type="EMBL" id="JAWWNJ010000004">
    <property type="protein sequence ID" value="KAK7057421.1"/>
    <property type="molecule type" value="Genomic_DNA"/>
</dbReference>
<feature type="region of interest" description="Disordered" evidence="1">
    <location>
        <begin position="102"/>
        <end position="140"/>
    </location>
</feature>
<reference evidence="2 3" key="1">
    <citation type="journal article" date="2024" name="J Genomics">
        <title>Draft genome sequencing and assembly of Favolaschia claudopus CIRM-BRFM 2984 isolated from oak limbs.</title>
        <authorList>
            <person name="Navarro D."/>
            <person name="Drula E."/>
            <person name="Chaduli D."/>
            <person name="Cazenave R."/>
            <person name="Ahrendt S."/>
            <person name="Wang J."/>
            <person name="Lipzen A."/>
            <person name="Daum C."/>
            <person name="Barry K."/>
            <person name="Grigoriev I.V."/>
            <person name="Favel A."/>
            <person name="Rosso M.N."/>
            <person name="Martin F."/>
        </authorList>
    </citation>
    <scope>NUCLEOTIDE SEQUENCE [LARGE SCALE GENOMIC DNA]</scope>
    <source>
        <strain evidence="2 3">CIRM-BRFM 2984</strain>
    </source>
</reference>